<evidence type="ECO:0000256" key="2">
    <source>
        <dbReference type="SAM" id="Phobius"/>
    </source>
</evidence>
<keyword evidence="4" id="KW-1185">Reference proteome</keyword>
<dbReference type="Gene3D" id="2.120.10.30">
    <property type="entry name" value="TolB, C-terminal domain"/>
    <property type="match status" value="1"/>
</dbReference>
<evidence type="ECO:0000313" key="4">
    <source>
        <dbReference type="Proteomes" id="UP001500621"/>
    </source>
</evidence>
<evidence type="ECO:0000313" key="3">
    <source>
        <dbReference type="EMBL" id="GAA4674963.1"/>
    </source>
</evidence>
<name>A0ABP8VXX6_9ACTN</name>
<reference evidence="4" key="1">
    <citation type="journal article" date="2019" name="Int. J. Syst. Evol. Microbiol.">
        <title>The Global Catalogue of Microorganisms (GCM) 10K type strain sequencing project: providing services to taxonomists for standard genome sequencing and annotation.</title>
        <authorList>
            <consortium name="The Broad Institute Genomics Platform"/>
            <consortium name="The Broad Institute Genome Sequencing Center for Infectious Disease"/>
            <person name="Wu L."/>
            <person name="Ma J."/>
        </authorList>
    </citation>
    <scope>NUCLEOTIDE SEQUENCE [LARGE SCALE GENOMIC DNA]</scope>
    <source>
        <strain evidence="4">JCM 18127</strain>
    </source>
</reference>
<feature type="transmembrane region" description="Helical" evidence="2">
    <location>
        <begin position="46"/>
        <end position="71"/>
    </location>
</feature>
<keyword evidence="2" id="KW-0472">Membrane</keyword>
<proteinExistence type="predicted"/>
<feature type="compositionally biased region" description="Low complexity" evidence="1">
    <location>
        <begin position="76"/>
        <end position="88"/>
    </location>
</feature>
<gene>
    <name evidence="3" type="ORF">GCM10023226_10180</name>
</gene>
<dbReference type="InterPro" id="IPR011042">
    <property type="entry name" value="6-blade_b-propeller_TolB-like"/>
</dbReference>
<evidence type="ECO:0008006" key="5">
    <source>
        <dbReference type="Google" id="ProtNLM"/>
    </source>
</evidence>
<dbReference type="SUPFAM" id="SSF50969">
    <property type="entry name" value="YVTN repeat-like/Quinoprotein amine dehydrogenase"/>
    <property type="match status" value="1"/>
</dbReference>
<evidence type="ECO:0000256" key="1">
    <source>
        <dbReference type="SAM" id="MobiDB-lite"/>
    </source>
</evidence>
<comment type="caution">
    <text evidence="3">The sequence shown here is derived from an EMBL/GenBank/DDBJ whole genome shotgun (WGS) entry which is preliminary data.</text>
</comment>
<feature type="region of interest" description="Disordered" evidence="1">
    <location>
        <begin position="74"/>
        <end position="96"/>
    </location>
</feature>
<dbReference type="EMBL" id="BAABIM010000001">
    <property type="protein sequence ID" value="GAA4674963.1"/>
    <property type="molecule type" value="Genomic_DNA"/>
</dbReference>
<keyword evidence="2" id="KW-0812">Transmembrane</keyword>
<accession>A0ABP8VXX6</accession>
<dbReference type="InterPro" id="IPR011044">
    <property type="entry name" value="Quino_amine_DH_bsu"/>
</dbReference>
<dbReference type="Proteomes" id="UP001500621">
    <property type="component" value="Unassembled WGS sequence"/>
</dbReference>
<organism evidence="3 4">
    <name type="scientific">Nocardioides nanhaiensis</name>
    <dbReference type="NCBI Taxonomy" id="1476871"/>
    <lineage>
        <taxon>Bacteria</taxon>
        <taxon>Bacillati</taxon>
        <taxon>Actinomycetota</taxon>
        <taxon>Actinomycetes</taxon>
        <taxon>Propionibacteriales</taxon>
        <taxon>Nocardioidaceae</taxon>
        <taxon>Nocardioides</taxon>
    </lineage>
</organism>
<sequence length="397" mass="41251">MSKQNDPWEDVVGESLESRVRDLHAAPLTLDAVKGSARAIRRRRRAVAAGSVLAAAAVVLPVAVLGVGGLGDDAPDQPAASDPATPTDGGSTGADTRTRAYLQGTTLHRYDGSTVSLAERYDSVVDLGTGVLVTSRDEQGNLLLATLVDGEVESEERVLDVPVVNGSATAVVVDADRTLQVSGTVVSTPLSESEPAAPEQRRPVRLDRNDYVTALSPECQVDAATCPVYVQGAGGAAVVDAFNGERTPVPDAIEVVDVSRDGMAAVLTSYEGEQSCWAVRDAATGAEAWASCESSLFAFSPDGRHLSGTHPYQDGLGNAWLAIIDADTGRETARYTPPSGVVATSAWEDDEHLLAVTVSDDGWQLVRVGLDGEGEVLATDGASADAFPAPFVLEAAS</sequence>
<dbReference type="RefSeq" id="WP_345263286.1">
    <property type="nucleotide sequence ID" value="NZ_BAABIM010000001.1"/>
</dbReference>
<protein>
    <recommendedName>
        <fullName evidence="5">WD40 repeat domain-containing protein</fullName>
    </recommendedName>
</protein>
<keyword evidence="2" id="KW-1133">Transmembrane helix</keyword>